<organism evidence="13 14">
    <name type="scientific">Sandaracinus amylolyticus</name>
    <dbReference type="NCBI Taxonomy" id="927083"/>
    <lineage>
        <taxon>Bacteria</taxon>
        <taxon>Pseudomonadati</taxon>
        <taxon>Myxococcota</taxon>
        <taxon>Polyangia</taxon>
        <taxon>Polyangiales</taxon>
        <taxon>Sandaracinaceae</taxon>
        <taxon>Sandaracinus</taxon>
    </lineage>
</organism>
<feature type="transmembrane region" description="Helical" evidence="9">
    <location>
        <begin position="125"/>
        <end position="142"/>
    </location>
</feature>
<dbReference type="InterPro" id="IPR001872">
    <property type="entry name" value="Peptidase_A8"/>
</dbReference>
<accession>A0A0F6W3N1</accession>
<evidence type="ECO:0000256" key="1">
    <source>
        <dbReference type="ARBA" id="ARBA00006139"/>
    </source>
</evidence>
<comment type="similarity">
    <text evidence="1 9 11">Belongs to the peptidase A8 family.</text>
</comment>
<feature type="transmembrane region" description="Helical" evidence="9">
    <location>
        <begin position="99"/>
        <end position="118"/>
    </location>
</feature>
<dbReference type="PROSITE" id="PS00855">
    <property type="entry name" value="SPASE_II"/>
    <property type="match status" value="1"/>
</dbReference>
<feature type="compositionally biased region" description="Low complexity" evidence="12">
    <location>
        <begin position="201"/>
        <end position="210"/>
    </location>
</feature>
<dbReference type="KEGG" id="samy:DB32_003722"/>
<evidence type="ECO:0000313" key="14">
    <source>
        <dbReference type="Proteomes" id="UP000034883"/>
    </source>
</evidence>
<evidence type="ECO:0000256" key="6">
    <source>
        <dbReference type="ARBA" id="ARBA00022801"/>
    </source>
</evidence>
<dbReference type="PANTHER" id="PTHR33695:SF1">
    <property type="entry name" value="LIPOPROTEIN SIGNAL PEPTIDASE"/>
    <property type="match status" value="1"/>
</dbReference>
<dbReference type="GO" id="GO:0004190">
    <property type="term" value="F:aspartic-type endopeptidase activity"/>
    <property type="evidence" value="ECO:0007669"/>
    <property type="project" value="UniProtKB-UniRule"/>
</dbReference>
<dbReference type="Proteomes" id="UP000034883">
    <property type="component" value="Chromosome"/>
</dbReference>
<keyword evidence="8 9" id="KW-0472">Membrane</keyword>
<sequence>MAPTTTRRSNALIAACIVSTIALVALDIGTKTWAEGALSTERTGERPEVCAADDDGYIRYQRARRPGLVVIEDVFELEYAENCGAAFGLLRNAPTGVRTTIFGVAATAATLVLLWLFIQGRGGPWFAWSVPFVVSGALGNLIDRIRYGYVVDFIHWHWRDAFDYPTFNVADIAITVGVVLLLIDGFRREEPAKVDEKAAPKAKTADAGAGEQREAAGE</sequence>
<proteinExistence type="inferred from homology"/>
<evidence type="ECO:0000256" key="11">
    <source>
        <dbReference type="RuleBase" id="RU004181"/>
    </source>
</evidence>
<evidence type="ECO:0000256" key="7">
    <source>
        <dbReference type="ARBA" id="ARBA00022989"/>
    </source>
</evidence>
<evidence type="ECO:0000256" key="3">
    <source>
        <dbReference type="ARBA" id="ARBA00022670"/>
    </source>
</evidence>
<dbReference type="STRING" id="927083.DB32_003722"/>
<keyword evidence="4 9" id="KW-0812">Transmembrane</keyword>
<keyword evidence="14" id="KW-1185">Reference proteome</keyword>
<dbReference type="Pfam" id="PF01252">
    <property type="entry name" value="Peptidase_A8"/>
    <property type="match status" value="1"/>
</dbReference>
<dbReference type="GO" id="GO:0005886">
    <property type="term" value="C:plasma membrane"/>
    <property type="evidence" value="ECO:0007669"/>
    <property type="project" value="UniProtKB-SubCell"/>
</dbReference>
<evidence type="ECO:0000256" key="10">
    <source>
        <dbReference type="RuleBase" id="RU000594"/>
    </source>
</evidence>
<keyword evidence="6 9" id="KW-0378">Hydrolase</keyword>
<dbReference type="GO" id="GO:0006508">
    <property type="term" value="P:proteolysis"/>
    <property type="evidence" value="ECO:0007669"/>
    <property type="project" value="UniProtKB-KW"/>
</dbReference>
<evidence type="ECO:0000256" key="12">
    <source>
        <dbReference type="SAM" id="MobiDB-lite"/>
    </source>
</evidence>
<evidence type="ECO:0000256" key="5">
    <source>
        <dbReference type="ARBA" id="ARBA00022750"/>
    </source>
</evidence>
<dbReference type="EC" id="3.4.23.36" evidence="9"/>
<evidence type="ECO:0000256" key="8">
    <source>
        <dbReference type="ARBA" id="ARBA00023136"/>
    </source>
</evidence>
<gene>
    <name evidence="9" type="primary">lspA</name>
    <name evidence="13" type="ORF">DB32_003722</name>
</gene>
<feature type="region of interest" description="Disordered" evidence="12">
    <location>
        <begin position="191"/>
        <end position="218"/>
    </location>
</feature>
<keyword evidence="7 9" id="KW-1133">Transmembrane helix</keyword>
<dbReference type="EMBL" id="CP011125">
    <property type="protein sequence ID" value="AKF06573.1"/>
    <property type="molecule type" value="Genomic_DNA"/>
</dbReference>
<comment type="function">
    <text evidence="9 10">This protein specifically catalyzes the removal of signal peptides from prolipoproteins.</text>
</comment>
<keyword evidence="3 9" id="KW-0645">Protease</keyword>
<evidence type="ECO:0000256" key="4">
    <source>
        <dbReference type="ARBA" id="ARBA00022692"/>
    </source>
</evidence>
<name>A0A0F6W3N1_9BACT</name>
<dbReference type="NCBIfam" id="TIGR00077">
    <property type="entry name" value="lspA"/>
    <property type="match status" value="1"/>
</dbReference>
<keyword evidence="13" id="KW-0449">Lipoprotein</keyword>
<feature type="transmembrane region" description="Helical" evidence="9">
    <location>
        <begin position="162"/>
        <end position="183"/>
    </location>
</feature>
<keyword evidence="5 9" id="KW-0064">Aspartyl protease</keyword>
<evidence type="ECO:0000313" key="13">
    <source>
        <dbReference type="EMBL" id="AKF06573.1"/>
    </source>
</evidence>
<keyword evidence="2 9" id="KW-1003">Cell membrane</keyword>
<comment type="pathway">
    <text evidence="9">Protein modification; lipoprotein biosynthesis (signal peptide cleavage).</text>
</comment>
<dbReference type="HAMAP" id="MF_00161">
    <property type="entry name" value="LspA"/>
    <property type="match status" value="1"/>
</dbReference>
<evidence type="ECO:0000256" key="2">
    <source>
        <dbReference type="ARBA" id="ARBA00022475"/>
    </source>
</evidence>
<dbReference type="UniPathway" id="UPA00665"/>
<dbReference type="AlphaFoldDB" id="A0A0F6W3N1"/>
<comment type="subcellular location">
    <subcellularLocation>
        <location evidence="9">Cell membrane</location>
        <topology evidence="9">Multi-pass membrane protein</topology>
    </subcellularLocation>
</comment>
<comment type="caution">
    <text evidence="9">Lacks conserved residue(s) required for the propagation of feature annotation.</text>
</comment>
<dbReference type="PRINTS" id="PR00781">
    <property type="entry name" value="LIPOSIGPTASE"/>
</dbReference>
<dbReference type="RefSeq" id="WP_053233732.1">
    <property type="nucleotide sequence ID" value="NZ_CP011125.1"/>
</dbReference>
<dbReference type="PANTHER" id="PTHR33695">
    <property type="entry name" value="LIPOPROTEIN SIGNAL PEPTIDASE"/>
    <property type="match status" value="1"/>
</dbReference>
<feature type="active site" evidence="9">
    <location>
        <position position="171"/>
    </location>
</feature>
<evidence type="ECO:0000256" key="9">
    <source>
        <dbReference type="HAMAP-Rule" id="MF_00161"/>
    </source>
</evidence>
<reference evidence="13 14" key="1">
    <citation type="submission" date="2015-03" db="EMBL/GenBank/DDBJ databases">
        <title>Genome assembly of Sandaracinus amylolyticus DSM 53668.</title>
        <authorList>
            <person name="Sharma G."/>
            <person name="Subramanian S."/>
        </authorList>
    </citation>
    <scope>NUCLEOTIDE SEQUENCE [LARGE SCALE GENOMIC DNA]</scope>
    <source>
        <strain evidence="13 14">DSM 53668</strain>
    </source>
</reference>
<protein>
    <recommendedName>
        <fullName evidence="9">Lipoprotein signal peptidase</fullName>
        <ecNumber evidence="9">3.4.23.36</ecNumber>
    </recommendedName>
    <alternativeName>
        <fullName evidence="9">Prolipoprotein signal peptidase</fullName>
    </alternativeName>
    <alternativeName>
        <fullName evidence="9">Signal peptidase II</fullName>
        <shortName evidence="9">SPase II</shortName>
    </alternativeName>
</protein>
<feature type="active site" evidence="9">
    <location>
        <position position="152"/>
    </location>
</feature>
<comment type="catalytic activity">
    <reaction evidence="9 10">
        <text>Release of signal peptides from bacterial membrane prolipoproteins. Hydrolyzes -Xaa-Yaa-Zaa-|-(S,diacylglyceryl)Cys-, in which Xaa is hydrophobic (preferably Leu), and Yaa (Ala or Ser) and Zaa (Gly or Ala) have small, neutral side chains.</text>
        <dbReference type="EC" id="3.4.23.36"/>
    </reaction>
</comment>